<dbReference type="InterPro" id="IPR028051">
    <property type="entry name" value="CheX-like_dom"/>
</dbReference>
<reference evidence="7" key="1">
    <citation type="submission" date="2017-04" db="EMBL/GenBank/DDBJ databases">
        <authorList>
            <person name="Varghese N."/>
            <person name="Submissions S."/>
        </authorList>
    </citation>
    <scope>NUCLEOTIDE SEQUENCE [LARGE SCALE GENOMIC DNA]</scope>
    <source>
        <strain evidence="7">RKEM611</strain>
    </source>
</reference>
<dbReference type="PROSITE" id="PS50110">
    <property type="entry name" value="RESPONSE_REGULATORY"/>
    <property type="match status" value="1"/>
</dbReference>
<evidence type="ECO:0000256" key="1">
    <source>
        <dbReference type="ARBA" id="ARBA00022500"/>
    </source>
</evidence>
<dbReference type="SMART" id="SM00448">
    <property type="entry name" value="REC"/>
    <property type="match status" value="1"/>
</dbReference>
<dbReference type="Proteomes" id="UP000192907">
    <property type="component" value="Unassembled WGS sequence"/>
</dbReference>
<keyword evidence="7" id="KW-1185">Reference proteome</keyword>
<evidence type="ECO:0000259" key="5">
    <source>
        <dbReference type="PROSITE" id="PS50110"/>
    </source>
</evidence>
<name>A0A1Y6CH81_9BACT</name>
<evidence type="ECO:0000313" key="7">
    <source>
        <dbReference type="Proteomes" id="UP000192907"/>
    </source>
</evidence>
<organism evidence="6 7">
    <name type="scientific">Pseudobacteriovorax antillogorgiicola</name>
    <dbReference type="NCBI Taxonomy" id="1513793"/>
    <lineage>
        <taxon>Bacteria</taxon>
        <taxon>Pseudomonadati</taxon>
        <taxon>Bdellovibrionota</taxon>
        <taxon>Oligoflexia</taxon>
        <taxon>Oligoflexales</taxon>
        <taxon>Pseudobacteriovoracaceae</taxon>
        <taxon>Pseudobacteriovorax</taxon>
    </lineage>
</organism>
<keyword evidence="1" id="KW-0145">Chemotaxis</keyword>
<evidence type="ECO:0000256" key="4">
    <source>
        <dbReference type="SAM" id="MobiDB-lite"/>
    </source>
</evidence>
<evidence type="ECO:0000256" key="2">
    <source>
        <dbReference type="ARBA" id="ARBA00022553"/>
    </source>
</evidence>
<gene>
    <name evidence="6" type="ORF">SAMN06296036_12173</name>
</gene>
<dbReference type="InterPro" id="IPR050595">
    <property type="entry name" value="Bact_response_regulator"/>
</dbReference>
<dbReference type="Pfam" id="PF00072">
    <property type="entry name" value="Response_reg"/>
    <property type="match status" value="1"/>
</dbReference>
<dbReference type="PANTHER" id="PTHR44591">
    <property type="entry name" value="STRESS RESPONSE REGULATOR PROTEIN 1"/>
    <property type="match status" value="1"/>
</dbReference>
<dbReference type="InterPro" id="IPR001789">
    <property type="entry name" value="Sig_transdc_resp-reg_receiver"/>
</dbReference>
<dbReference type="CDD" id="cd00156">
    <property type="entry name" value="REC"/>
    <property type="match status" value="1"/>
</dbReference>
<feature type="domain" description="Response regulatory" evidence="5">
    <location>
        <begin position="6"/>
        <end position="123"/>
    </location>
</feature>
<evidence type="ECO:0000256" key="3">
    <source>
        <dbReference type="PROSITE-ProRule" id="PRU00169"/>
    </source>
</evidence>
<dbReference type="EMBL" id="FWZT01000021">
    <property type="protein sequence ID" value="SMF62468.1"/>
    <property type="molecule type" value="Genomic_DNA"/>
</dbReference>
<dbReference type="CDD" id="cd17906">
    <property type="entry name" value="CheX"/>
    <property type="match status" value="1"/>
</dbReference>
<dbReference type="STRING" id="1513793.SAMN06296036_12173"/>
<dbReference type="SUPFAM" id="SSF103039">
    <property type="entry name" value="CheC-like"/>
    <property type="match status" value="1"/>
</dbReference>
<dbReference type="Gene3D" id="3.40.1550.10">
    <property type="entry name" value="CheC-like"/>
    <property type="match status" value="1"/>
</dbReference>
<dbReference type="AlphaFoldDB" id="A0A1Y6CH81"/>
<sequence length="313" mass="34673">MAQTSKILVVEDAPDQLALYQRSLTNFPGLEISVAETQEEGIRQVTDQRFDCIICDLKLKQGNGMSVVQAARASQVNRPSLIYIVSGHIEPLTRKIAATFQVADVVEKPISYKDFAFQLVKRLNSKKTKISYDSQLINVMIRSGLGTFEHYFQRSPHIGRVRIKSPETPARGFVTAVIGFESETGCGTVALSSNVGFIRALSEAMLGEQHDKVTQEVAKDIMGEVANQTIGRIKIELGKQGAMLQIGLPEVIIEKKPTHYHKTTNPIIFTPFGFDKIGCDFEFAIAHGHITLQESQAKPEQEHQESGSVILFD</sequence>
<protein>
    <submittedName>
        <fullName evidence="6">Chemotaxis phosphatase CheX</fullName>
    </submittedName>
</protein>
<feature type="modified residue" description="4-aspartylphosphate" evidence="3">
    <location>
        <position position="56"/>
    </location>
</feature>
<dbReference type="Pfam" id="PF13690">
    <property type="entry name" value="CheX"/>
    <property type="match status" value="1"/>
</dbReference>
<evidence type="ECO:0000313" key="6">
    <source>
        <dbReference type="EMBL" id="SMF62468.1"/>
    </source>
</evidence>
<dbReference type="InterPro" id="IPR011006">
    <property type="entry name" value="CheY-like_superfamily"/>
</dbReference>
<dbReference type="GO" id="GO:0000160">
    <property type="term" value="P:phosphorelay signal transduction system"/>
    <property type="evidence" value="ECO:0007669"/>
    <property type="project" value="InterPro"/>
</dbReference>
<proteinExistence type="predicted"/>
<dbReference type="SUPFAM" id="SSF52172">
    <property type="entry name" value="CheY-like"/>
    <property type="match status" value="1"/>
</dbReference>
<dbReference type="InterPro" id="IPR028976">
    <property type="entry name" value="CheC-like_sf"/>
</dbReference>
<dbReference type="Gene3D" id="3.40.50.2300">
    <property type="match status" value="1"/>
</dbReference>
<keyword evidence="2 3" id="KW-0597">Phosphoprotein</keyword>
<accession>A0A1Y6CH81</accession>
<dbReference type="RefSeq" id="WP_159455585.1">
    <property type="nucleotide sequence ID" value="NZ_FWZT01000021.1"/>
</dbReference>
<dbReference type="GO" id="GO:0006935">
    <property type="term" value="P:chemotaxis"/>
    <property type="evidence" value="ECO:0007669"/>
    <property type="project" value="UniProtKB-KW"/>
</dbReference>
<feature type="region of interest" description="Disordered" evidence="4">
    <location>
        <begin position="294"/>
        <end position="313"/>
    </location>
</feature>
<dbReference type="PANTHER" id="PTHR44591:SF3">
    <property type="entry name" value="RESPONSE REGULATORY DOMAIN-CONTAINING PROTEIN"/>
    <property type="match status" value="1"/>
</dbReference>